<reference evidence="2" key="1">
    <citation type="submission" date="2020-06" db="EMBL/GenBank/DDBJ databases">
        <title>Draft genome of Bugula neritina, a colonial animal packing powerful symbionts and potential medicines.</title>
        <authorList>
            <person name="Rayko M."/>
        </authorList>
    </citation>
    <scope>NUCLEOTIDE SEQUENCE [LARGE SCALE GENOMIC DNA]</scope>
    <source>
        <strain evidence="2">Kwan_BN1</strain>
    </source>
</reference>
<gene>
    <name evidence="2" type="ORF">EB796_004401</name>
</gene>
<dbReference type="AlphaFoldDB" id="A0A7J7KGB6"/>
<dbReference type="PROSITE" id="PS51257">
    <property type="entry name" value="PROKAR_LIPOPROTEIN"/>
    <property type="match status" value="1"/>
</dbReference>
<evidence type="ECO:0000256" key="1">
    <source>
        <dbReference type="SAM" id="SignalP"/>
    </source>
</evidence>
<organism evidence="2 3">
    <name type="scientific">Bugula neritina</name>
    <name type="common">Brown bryozoan</name>
    <name type="synonym">Sertularia neritina</name>
    <dbReference type="NCBI Taxonomy" id="10212"/>
    <lineage>
        <taxon>Eukaryota</taxon>
        <taxon>Metazoa</taxon>
        <taxon>Spiralia</taxon>
        <taxon>Lophotrochozoa</taxon>
        <taxon>Bryozoa</taxon>
        <taxon>Gymnolaemata</taxon>
        <taxon>Cheilostomatida</taxon>
        <taxon>Flustrina</taxon>
        <taxon>Buguloidea</taxon>
        <taxon>Bugulidae</taxon>
        <taxon>Bugula</taxon>
    </lineage>
</organism>
<feature type="signal peptide" evidence="1">
    <location>
        <begin position="1"/>
        <end position="20"/>
    </location>
</feature>
<dbReference type="EMBL" id="VXIV02000592">
    <property type="protein sequence ID" value="KAF6037287.1"/>
    <property type="molecule type" value="Genomic_DNA"/>
</dbReference>
<sequence>MVRSAITLCTLILVTTAACSSDIDTYKQSVWSDEALDGVLDEFSHVVGEHCELESVNSTCAESPSMALKRQN</sequence>
<accession>A0A7J7KGB6</accession>
<name>A0A7J7KGB6_BUGNE</name>
<comment type="caution">
    <text evidence="2">The sequence shown here is derived from an EMBL/GenBank/DDBJ whole genome shotgun (WGS) entry which is preliminary data.</text>
</comment>
<dbReference type="Proteomes" id="UP000593567">
    <property type="component" value="Unassembled WGS sequence"/>
</dbReference>
<keyword evidence="1" id="KW-0732">Signal</keyword>
<feature type="chain" id="PRO_5029643070" evidence="1">
    <location>
        <begin position="21"/>
        <end position="72"/>
    </location>
</feature>
<keyword evidence="3" id="KW-1185">Reference proteome</keyword>
<proteinExistence type="predicted"/>
<evidence type="ECO:0000313" key="2">
    <source>
        <dbReference type="EMBL" id="KAF6037287.1"/>
    </source>
</evidence>
<protein>
    <submittedName>
        <fullName evidence="2">SLC39A12</fullName>
    </submittedName>
</protein>
<evidence type="ECO:0000313" key="3">
    <source>
        <dbReference type="Proteomes" id="UP000593567"/>
    </source>
</evidence>